<dbReference type="RefSeq" id="WP_019464198.1">
    <property type="nucleotide sequence ID" value="NZ_ALOY01000113.1"/>
</dbReference>
<dbReference type="PATRIC" id="fig|1217721.7.peg.678"/>
<evidence type="ECO:0000313" key="2">
    <source>
        <dbReference type="Proteomes" id="UP000027987"/>
    </source>
</evidence>
<dbReference type="Proteomes" id="UP000027987">
    <property type="component" value="Chromosome"/>
</dbReference>
<reference evidence="1 2" key="1">
    <citation type="submission" date="2014-07" db="EMBL/GenBank/DDBJ databases">
        <title>Complete Genome Sequence of Dyella japonica Strain A8 Isolated from Malaysian Tropical Soil.</title>
        <authorList>
            <person name="Hui R.K.H."/>
            <person name="Chen J.-W."/>
            <person name="Chan K.-G."/>
            <person name="Leung F.C.C."/>
        </authorList>
    </citation>
    <scope>NUCLEOTIDE SEQUENCE [LARGE SCALE GENOMIC DNA]</scope>
    <source>
        <strain evidence="1 2">A8</strain>
    </source>
</reference>
<name>A0A075JW46_9GAMM</name>
<dbReference type="EMBL" id="CP008884">
    <property type="protein sequence ID" value="AIF46336.1"/>
    <property type="molecule type" value="Genomic_DNA"/>
</dbReference>
<dbReference type="KEGG" id="dja:HY57_03235"/>
<dbReference type="AlphaFoldDB" id="A0A075JW46"/>
<sequence>MSRYEELAREEQRLATTSDAAARAANIALHELDMSLPGTSDHDQKRREFEAARIRFAEASRLWEQAKAGLDAHVRTEGGAQ</sequence>
<keyword evidence="2" id="KW-1185">Reference proteome</keyword>
<protein>
    <submittedName>
        <fullName evidence="1">Uncharacterized protein</fullName>
    </submittedName>
</protein>
<proteinExistence type="predicted"/>
<accession>A0A075JW46</accession>
<organism evidence="1 2">
    <name type="scientific">Dyella japonica A8</name>
    <dbReference type="NCBI Taxonomy" id="1217721"/>
    <lineage>
        <taxon>Bacteria</taxon>
        <taxon>Pseudomonadati</taxon>
        <taxon>Pseudomonadota</taxon>
        <taxon>Gammaproteobacteria</taxon>
        <taxon>Lysobacterales</taxon>
        <taxon>Rhodanobacteraceae</taxon>
        <taxon>Dyella</taxon>
    </lineage>
</organism>
<dbReference type="HOGENOM" id="CLU_2568372_0_0_6"/>
<evidence type="ECO:0000313" key="1">
    <source>
        <dbReference type="EMBL" id="AIF46336.1"/>
    </source>
</evidence>
<gene>
    <name evidence="1" type="ORF">HY57_03235</name>
</gene>